<evidence type="ECO:0000313" key="2">
    <source>
        <dbReference type="EMBL" id="KAK4447147.1"/>
    </source>
</evidence>
<dbReference type="SUPFAM" id="SSF81383">
    <property type="entry name" value="F-box domain"/>
    <property type="match status" value="1"/>
</dbReference>
<feature type="domain" description="F-box" evidence="1">
    <location>
        <begin position="7"/>
        <end position="41"/>
    </location>
</feature>
<gene>
    <name evidence="2" type="ORF">QBC34DRAFT_410526</name>
</gene>
<dbReference type="Pfam" id="PF12937">
    <property type="entry name" value="F-box-like"/>
    <property type="match status" value="1"/>
</dbReference>
<sequence length="487" mass="55323">MALARLPSLPTELLSLIFQQCSTIQDLLMLGATCRRLHDIFRAEGTHIAWSLGIRTLPVFDLALIAVRATKVVCDSLSADRLPSPHQLYPIQKLSGTSRLPTIDELRQVNDLQHFGRCVEHLTLLNAPRRQPAVWFEPGVTVLQATVGWPRDDPRFPEAQRLWRERLYRNIFRLMICGACLAGPFHQPFFYEGPDKPKSLLRIFTDACPPHAMNRERDFLLRFPVYNGTYFNCLPVDPDELEVLSPLAHWLAEDMRLAAQREGDTFNLFGEKLALWPIHMQVLHCIWTVQQLNTLIAPVASGRTRGDEPVFVPTKVNRRIDPTERPDEMAIGFGKTRTITVILHGVYHPETITMPARPGDQFMHAVSGAYTRHNLLSSTLVDQPGSSQIMLSRLHHHLAHHSSPGYGWVAPSHMRIFACLLQKIGGMHPLESNRLFTDASARWTRVVSILAIRHSFESELETIVKRRLPENYTVQNLSMFGSLPLSF</sequence>
<evidence type="ECO:0000259" key="1">
    <source>
        <dbReference type="Pfam" id="PF12937"/>
    </source>
</evidence>
<dbReference type="Proteomes" id="UP001321760">
    <property type="component" value="Unassembled WGS sequence"/>
</dbReference>
<dbReference type="InterPro" id="IPR036047">
    <property type="entry name" value="F-box-like_dom_sf"/>
</dbReference>
<dbReference type="EMBL" id="MU865952">
    <property type="protein sequence ID" value="KAK4447147.1"/>
    <property type="molecule type" value="Genomic_DNA"/>
</dbReference>
<dbReference type="CDD" id="cd09917">
    <property type="entry name" value="F-box_SF"/>
    <property type="match status" value="1"/>
</dbReference>
<accession>A0AAV9GGV5</accession>
<dbReference type="InterPro" id="IPR001810">
    <property type="entry name" value="F-box_dom"/>
</dbReference>
<organism evidence="2 3">
    <name type="scientific">Podospora aff. communis PSN243</name>
    <dbReference type="NCBI Taxonomy" id="3040156"/>
    <lineage>
        <taxon>Eukaryota</taxon>
        <taxon>Fungi</taxon>
        <taxon>Dikarya</taxon>
        <taxon>Ascomycota</taxon>
        <taxon>Pezizomycotina</taxon>
        <taxon>Sordariomycetes</taxon>
        <taxon>Sordariomycetidae</taxon>
        <taxon>Sordariales</taxon>
        <taxon>Podosporaceae</taxon>
        <taxon>Podospora</taxon>
    </lineage>
</organism>
<evidence type="ECO:0000313" key="3">
    <source>
        <dbReference type="Proteomes" id="UP001321760"/>
    </source>
</evidence>
<comment type="caution">
    <text evidence="2">The sequence shown here is derived from an EMBL/GenBank/DDBJ whole genome shotgun (WGS) entry which is preliminary data.</text>
</comment>
<proteinExistence type="predicted"/>
<name>A0AAV9GGV5_9PEZI</name>
<reference evidence="2" key="1">
    <citation type="journal article" date="2023" name="Mol. Phylogenet. Evol.">
        <title>Genome-scale phylogeny and comparative genomics of the fungal order Sordariales.</title>
        <authorList>
            <person name="Hensen N."/>
            <person name="Bonometti L."/>
            <person name="Westerberg I."/>
            <person name="Brannstrom I.O."/>
            <person name="Guillou S."/>
            <person name="Cros-Aarteil S."/>
            <person name="Calhoun S."/>
            <person name="Haridas S."/>
            <person name="Kuo A."/>
            <person name="Mondo S."/>
            <person name="Pangilinan J."/>
            <person name="Riley R."/>
            <person name="LaButti K."/>
            <person name="Andreopoulos B."/>
            <person name="Lipzen A."/>
            <person name="Chen C."/>
            <person name="Yan M."/>
            <person name="Daum C."/>
            <person name="Ng V."/>
            <person name="Clum A."/>
            <person name="Steindorff A."/>
            <person name="Ohm R.A."/>
            <person name="Martin F."/>
            <person name="Silar P."/>
            <person name="Natvig D.O."/>
            <person name="Lalanne C."/>
            <person name="Gautier V."/>
            <person name="Ament-Velasquez S.L."/>
            <person name="Kruys A."/>
            <person name="Hutchinson M.I."/>
            <person name="Powell A.J."/>
            <person name="Barry K."/>
            <person name="Miller A.N."/>
            <person name="Grigoriev I.V."/>
            <person name="Debuchy R."/>
            <person name="Gladieux P."/>
            <person name="Hiltunen Thoren M."/>
            <person name="Johannesson H."/>
        </authorList>
    </citation>
    <scope>NUCLEOTIDE SEQUENCE</scope>
    <source>
        <strain evidence="2">PSN243</strain>
    </source>
</reference>
<dbReference type="AlphaFoldDB" id="A0AAV9GGV5"/>
<reference evidence="2" key="2">
    <citation type="submission" date="2023-05" db="EMBL/GenBank/DDBJ databases">
        <authorList>
            <consortium name="Lawrence Berkeley National Laboratory"/>
            <person name="Steindorff A."/>
            <person name="Hensen N."/>
            <person name="Bonometti L."/>
            <person name="Westerberg I."/>
            <person name="Brannstrom I.O."/>
            <person name="Guillou S."/>
            <person name="Cros-Aarteil S."/>
            <person name="Calhoun S."/>
            <person name="Haridas S."/>
            <person name="Kuo A."/>
            <person name="Mondo S."/>
            <person name="Pangilinan J."/>
            <person name="Riley R."/>
            <person name="Labutti K."/>
            <person name="Andreopoulos B."/>
            <person name="Lipzen A."/>
            <person name="Chen C."/>
            <person name="Yanf M."/>
            <person name="Daum C."/>
            <person name="Ng V."/>
            <person name="Clum A."/>
            <person name="Ohm R."/>
            <person name="Martin F."/>
            <person name="Silar P."/>
            <person name="Natvig D."/>
            <person name="Lalanne C."/>
            <person name="Gautier V."/>
            <person name="Ament-Velasquez S.L."/>
            <person name="Kruys A."/>
            <person name="Hutchinson M.I."/>
            <person name="Powell A.J."/>
            <person name="Barry K."/>
            <person name="Miller A.N."/>
            <person name="Grigoriev I.V."/>
            <person name="Debuchy R."/>
            <person name="Gladieux P."/>
            <person name="Thoren M.H."/>
            <person name="Johannesson H."/>
        </authorList>
    </citation>
    <scope>NUCLEOTIDE SEQUENCE</scope>
    <source>
        <strain evidence="2">PSN243</strain>
    </source>
</reference>
<protein>
    <recommendedName>
        <fullName evidence="1">F-box domain-containing protein</fullName>
    </recommendedName>
</protein>
<keyword evidence="3" id="KW-1185">Reference proteome</keyword>